<name>A0ABN7V6C9_GIGMA</name>
<evidence type="ECO:0000313" key="1">
    <source>
        <dbReference type="EMBL" id="CAG8734762.1"/>
    </source>
</evidence>
<reference evidence="1 2" key="1">
    <citation type="submission" date="2021-06" db="EMBL/GenBank/DDBJ databases">
        <authorList>
            <person name="Kallberg Y."/>
            <person name="Tangrot J."/>
            <person name="Rosling A."/>
        </authorList>
    </citation>
    <scope>NUCLEOTIDE SEQUENCE [LARGE SCALE GENOMIC DNA]</scope>
    <source>
        <strain evidence="1 2">120-4 pot B 10/14</strain>
    </source>
</reference>
<comment type="caution">
    <text evidence="1">The sequence shown here is derived from an EMBL/GenBank/DDBJ whole genome shotgun (WGS) entry which is preliminary data.</text>
</comment>
<sequence length="74" mass="8407">MSNNKDINNNKYFREIALVKSHWEVNDNENKNLVLQEISNDEGEPSEEITLHFGDSYNISVSSGGEASSENQLY</sequence>
<organism evidence="1 2">
    <name type="scientific">Gigaspora margarita</name>
    <dbReference type="NCBI Taxonomy" id="4874"/>
    <lineage>
        <taxon>Eukaryota</taxon>
        <taxon>Fungi</taxon>
        <taxon>Fungi incertae sedis</taxon>
        <taxon>Mucoromycota</taxon>
        <taxon>Glomeromycotina</taxon>
        <taxon>Glomeromycetes</taxon>
        <taxon>Diversisporales</taxon>
        <taxon>Gigasporaceae</taxon>
        <taxon>Gigaspora</taxon>
    </lineage>
</organism>
<feature type="non-terminal residue" evidence="1">
    <location>
        <position position="74"/>
    </location>
</feature>
<keyword evidence="2" id="KW-1185">Reference proteome</keyword>
<proteinExistence type="predicted"/>
<accession>A0ABN7V6C9</accession>
<dbReference type="Proteomes" id="UP000789901">
    <property type="component" value="Unassembled WGS sequence"/>
</dbReference>
<protein>
    <submittedName>
        <fullName evidence="1">45987_t:CDS:1</fullName>
    </submittedName>
</protein>
<gene>
    <name evidence="1" type="ORF">GMARGA_LOCUS14740</name>
</gene>
<evidence type="ECO:0000313" key="2">
    <source>
        <dbReference type="Proteomes" id="UP000789901"/>
    </source>
</evidence>
<dbReference type="EMBL" id="CAJVQB010009889">
    <property type="protein sequence ID" value="CAG8734762.1"/>
    <property type="molecule type" value="Genomic_DNA"/>
</dbReference>